<name>A0ABR9SL02_9PSED</name>
<dbReference type="Proteomes" id="UP000613075">
    <property type="component" value="Unassembled WGS sequence"/>
</dbReference>
<dbReference type="EMBL" id="JADDUM010000008">
    <property type="protein sequence ID" value="MBE8589585.1"/>
    <property type="molecule type" value="Genomic_DNA"/>
</dbReference>
<evidence type="ECO:0000256" key="1">
    <source>
        <dbReference type="SAM" id="Phobius"/>
    </source>
</evidence>
<dbReference type="RefSeq" id="WP_146021867.1">
    <property type="nucleotide sequence ID" value="NZ_JADDUM010000008.1"/>
</dbReference>
<comment type="caution">
    <text evidence="2">The sequence shown here is derived from an EMBL/GenBank/DDBJ whole genome shotgun (WGS) entry which is preliminary data.</text>
</comment>
<gene>
    <name evidence="2" type="ORF">IQK56_00805</name>
</gene>
<evidence type="ECO:0000313" key="2">
    <source>
        <dbReference type="EMBL" id="MBE8589585.1"/>
    </source>
</evidence>
<feature type="transmembrane region" description="Helical" evidence="1">
    <location>
        <begin position="6"/>
        <end position="28"/>
    </location>
</feature>
<sequence length="220" mass="24869">MAFPENIFVPIGVVSAALIAGAIAYAGFISTKESKVSEFRQNWINSLRDEISKYISCIDSLIEHITKDNAGMMYAPTKFMEKKLDHSELYTEMLQARISILLRINNKEKKPEDFERNEKFLTLIENIYIKFESRKFADVYEDIKLLTSASRDLLKHEWNRARDGEKKFQEAKAVSEWTMGAAGAFLMALFMTIGYEALTTALASSSASPETKAVTTLKAP</sequence>
<keyword evidence="3" id="KW-1185">Reference proteome</keyword>
<keyword evidence="1" id="KW-1133">Transmembrane helix</keyword>
<keyword evidence="1" id="KW-0472">Membrane</keyword>
<reference evidence="2 3" key="1">
    <citation type="submission" date="2020-10" db="EMBL/GenBank/DDBJ databases">
        <title>The draft genomes of Cyclamen pathogen Pseudomonas sp.</title>
        <authorList>
            <person name="Fujikawa T."/>
            <person name="Sawada H."/>
        </authorList>
    </citation>
    <scope>NUCLEOTIDE SEQUENCE [LARGE SCALE GENOMIC DNA]</scope>
    <source>
        <strain evidence="2 3">MAFF 301449</strain>
    </source>
</reference>
<organism evidence="2 3">
    <name type="scientific">Pseudomonas cyclaminis</name>
    <dbReference type="NCBI Taxonomy" id="2781239"/>
    <lineage>
        <taxon>Bacteria</taxon>
        <taxon>Pseudomonadati</taxon>
        <taxon>Pseudomonadota</taxon>
        <taxon>Gammaproteobacteria</taxon>
        <taxon>Pseudomonadales</taxon>
        <taxon>Pseudomonadaceae</taxon>
        <taxon>Pseudomonas</taxon>
    </lineage>
</organism>
<evidence type="ECO:0000313" key="3">
    <source>
        <dbReference type="Proteomes" id="UP000613075"/>
    </source>
</evidence>
<proteinExistence type="predicted"/>
<protein>
    <submittedName>
        <fullName evidence="2">Uncharacterized protein</fullName>
    </submittedName>
</protein>
<keyword evidence="1" id="KW-0812">Transmembrane</keyword>
<accession>A0ABR9SL02</accession>